<sequence length="285" mass="32698">MKSDLISPTQTNKYLFKRVLFQEYEFIIKDFRNNSFNDEFEEDNQCEIMIDEFMTQYENIPQLETTELMGEYLKSKNLNGLNILDIESGNQGLCGLLASKCGASNVIFTCGSPSPQPSTTINSTTSTTTTTNYIESINDIEELIKINETSLSSRVVSFHFGLENLNSFFNKISIPFDFILLNNLYKIIIIIININSIENRLLKDEYKSIEKILLLFGTIASILMIQKYHNPNHPICKCLFSIDSNSINIPIIKILDIANRFNLNNEFINIGNFNDNFKLIEFTLK</sequence>
<dbReference type="InParanoid" id="Q54KK0"/>
<dbReference type="PaxDb" id="44689-DDB0219218"/>
<dbReference type="dictyBase" id="DDB_G0287429"/>
<dbReference type="Proteomes" id="UP000002195">
    <property type="component" value="Unassembled WGS sequence"/>
</dbReference>
<dbReference type="EMBL" id="AAFI02000100">
    <property type="protein sequence ID" value="EAL63782.1"/>
    <property type="molecule type" value="Genomic_DNA"/>
</dbReference>
<gene>
    <name evidence="1" type="ORF">DDB_G0287429</name>
</gene>
<dbReference type="HOGENOM" id="CLU_978048_0_0_1"/>
<protein>
    <submittedName>
        <fullName evidence="1">Uncharacterized protein</fullName>
    </submittedName>
</protein>
<proteinExistence type="predicted"/>
<accession>Q54KK0</accession>
<comment type="caution">
    <text evidence="1">The sequence shown here is derived from an EMBL/GenBank/DDBJ whole genome shotgun (WGS) entry which is preliminary data.</text>
</comment>
<dbReference type="KEGG" id="ddi:DDB_G0287429"/>
<dbReference type="VEuPathDB" id="AmoebaDB:DDB_G0287429"/>
<dbReference type="GeneID" id="8626054"/>
<name>Q54KK0_DICDI</name>
<evidence type="ECO:0000313" key="2">
    <source>
        <dbReference type="Proteomes" id="UP000002195"/>
    </source>
</evidence>
<dbReference type="OMA" id="GREMICQ"/>
<organism evidence="1 2">
    <name type="scientific">Dictyostelium discoideum</name>
    <name type="common">Social amoeba</name>
    <dbReference type="NCBI Taxonomy" id="44689"/>
    <lineage>
        <taxon>Eukaryota</taxon>
        <taxon>Amoebozoa</taxon>
        <taxon>Evosea</taxon>
        <taxon>Eumycetozoa</taxon>
        <taxon>Dictyostelia</taxon>
        <taxon>Dictyosteliales</taxon>
        <taxon>Dictyosteliaceae</taxon>
        <taxon>Dictyostelium</taxon>
    </lineage>
</organism>
<reference evidence="1 2" key="1">
    <citation type="journal article" date="2005" name="Nature">
        <title>The genome of the social amoeba Dictyostelium discoideum.</title>
        <authorList>
            <consortium name="The Dictyostelium discoideum Sequencing Consortium"/>
            <person name="Eichinger L."/>
            <person name="Pachebat J.A."/>
            <person name="Glockner G."/>
            <person name="Rajandream M.A."/>
            <person name="Sucgang R."/>
            <person name="Berriman M."/>
            <person name="Song J."/>
            <person name="Olsen R."/>
            <person name="Szafranski K."/>
            <person name="Xu Q."/>
            <person name="Tunggal B."/>
            <person name="Kummerfeld S."/>
            <person name="Madera M."/>
            <person name="Konfortov B.A."/>
            <person name="Rivero F."/>
            <person name="Bankier A.T."/>
            <person name="Lehmann R."/>
            <person name="Hamlin N."/>
            <person name="Davies R."/>
            <person name="Gaudet P."/>
            <person name="Fey P."/>
            <person name="Pilcher K."/>
            <person name="Chen G."/>
            <person name="Saunders D."/>
            <person name="Sodergren E."/>
            <person name="Davis P."/>
            <person name="Kerhornou A."/>
            <person name="Nie X."/>
            <person name="Hall N."/>
            <person name="Anjard C."/>
            <person name="Hemphill L."/>
            <person name="Bason N."/>
            <person name="Farbrother P."/>
            <person name="Desany B."/>
            <person name="Just E."/>
            <person name="Morio T."/>
            <person name="Rost R."/>
            <person name="Churcher C."/>
            <person name="Cooper J."/>
            <person name="Haydock S."/>
            <person name="van Driessche N."/>
            <person name="Cronin A."/>
            <person name="Goodhead I."/>
            <person name="Muzny D."/>
            <person name="Mourier T."/>
            <person name="Pain A."/>
            <person name="Lu M."/>
            <person name="Harper D."/>
            <person name="Lindsay R."/>
            <person name="Hauser H."/>
            <person name="James K."/>
            <person name="Quiles M."/>
            <person name="Madan Babu M."/>
            <person name="Saito T."/>
            <person name="Buchrieser C."/>
            <person name="Wardroper A."/>
            <person name="Felder M."/>
            <person name="Thangavelu M."/>
            <person name="Johnson D."/>
            <person name="Knights A."/>
            <person name="Loulseged H."/>
            <person name="Mungall K."/>
            <person name="Oliver K."/>
            <person name="Price C."/>
            <person name="Quail M.A."/>
            <person name="Urushihara H."/>
            <person name="Hernandez J."/>
            <person name="Rabbinowitsch E."/>
            <person name="Steffen D."/>
            <person name="Sanders M."/>
            <person name="Ma J."/>
            <person name="Kohara Y."/>
            <person name="Sharp S."/>
            <person name="Simmonds M."/>
            <person name="Spiegler S."/>
            <person name="Tivey A."/>
            <person name="Sugano S."/>
            <person name="White B."/>
            <person name="Walker D."/>
            <person name="Woodward J."/>
            <person name="Winckler T."/>
            <person name="Tanaka Y."/>
            <person name="Shaulsky G."/>
            <person name="Schleicher M."/>
            <person name="Weinstock G."/>
            <person name="Rosenthal A."/>
            <person name="Cox E.C."/>
            <person name="Chisholm R.L."/>
            <person name="Gibbs R."/>
            <person name="Loomis W.F."/>
            <person name="Platzer M."/>
            <person name="Kay R.R."/>
            <person name="Williams J."/>
            <person name="Dear P.H."/>
            <person name="Noegel A.A."/>
            <person name="Barrell B."/>
            <person name="Kuspa A."/>
        </authorList>
    </citation>
    <scope>NUCLEOTIDE SEQUENCE [LARGE SCALE GENOMIC DNA]</scope>
    <source>
        <strain evidence="1 2">AX4</strain>
    </source>
</reference>
<keyword evidence="2" id="KW-1185">Reference proteome</keyword>
<dbReference type="RefSeq" id="XP_637223.1">
    <property type="nucleotide sequence ID" value="XM_632131.1"/>
</dbReference>
<evidence type="ECO:0000313" key="1">
    <source>
        <dbReference type="EMBL" id="EAL63782.1"/>
    </source>
</evidence>
<dbReference type="FunCoup" id="Q54KK0">
    <property type="interactions" value="141"/>
</dbReference>
<dbReference type="AlphaFoldDB" id="Q54KK0"/>